<keyword evidence="3" id="KW-1185">Reference proteome</keyword>
<feature type="transmembrane region" description="Helical" evidence="1">
    <location>
        <begin position="99"/>
        <end position="119"/>
    </location>
</feature>
<dbReference type="Proteomes" id="UP000597444">
    <property type="component" value="Unassembled WGS sequence"/>
</dbReference>
<dbReference type="RefSeq" id="WP_220210454.1">
    <property type="nucleotide sequence ID" value="NZ_BNJK01000002.1"/>
</dbReference>
<proteinExistence type="predicted"/>
<evidence type="ECO:0000313" key="3">
    <source>
        <dbReference type="Proteomes" id="UP000597444"/>
    </source>
</evidence>
<accession>A0A8J3IS88</accession>
<evidence type="ECO:0000313" key="2">
    <source>
        <dbReference type="EMBL" id="GHO99836.1"/>
    </source>
</evidence>
<keyword evidence="1" id="KW-0812">Transmembrane</keyword>
<feature type="transmembrane region" description="Helical" evidence="1">
    <location>
        <begin position="6"/>
        <end position="24"/>
    </location>
</feature>
<feature type="transmembrane region" description="Helical" evidence="1">
    <location>
        <begin position="191"/>
        <end position="220"/>
    </location>
</feature>
<feature type="transmembrane region" description="Helical" evidence="1">
    <location>
        <begin position="125"/>
        <end position="146"/>
    </location>
</feature>
<evidence type="ECO:0000256" key="1">
    <source>
        <dbReference type="SAM" id="Phobius"/>
    </source>
</evidence>
<feature type="transmembrane region" description="Helical" evidence="1">
    <location>
        <begin position="36"/>
        <end position="56"/>
    </location>
</feature>
<comment type="caution">
    <text evidence="2">The sequence shown here is derived from an EMBL/GenBank/DDBJ whole genome shotgun (WGS) entry which is preliminary data.</text>
</comment>
<reference evidence="2" key="1">
    <citation type="submission" date="2020-10" db="EMBL/GenBank/DDBJ databases">
        <title>Taxonomic study of unclassified bacteria belonging to the class Ktedonobacteria.</title>
        <authorList>
            <person name="Yabe S."/>
            <person name="Wang C.M."/>
            <person name="Zheng Y."/>
            <person name="Sakai Y."/>
            <person name="Cavaletti L."/>
            <person name="Monciardini P."/>
            <person name="Donadio S."/>
        </authorList>
    </citation>
    <scope>NUCLEOTIDE SEQUENCE</scope>
    <source>
        <strain evidence="2">ID150040</strain>
    </source>
</reference>
<feature type="transmembrane region" description="Helical" evidence="1">
    <location>
        <begin position="158"/>
        <end position="179"/>
    </location>
</feature>
<name>A0A8J3IS88_9CHLR</name>
<keyword evidence="1" id="KW-0472">Membrane</keyword>
<sequence>METIMLGTQFLSILLWWIGIFLVAERATISTFQKRFVQMMSAIFFIAWLAVIDLLARSSFFNTNGANLLVLLLTSILGFSLFFSQTFRKLLAVTPMHWIIGFQVFRVIGGVFLIGYVQGQLPGVFALPAGIGDVLTGLTAPLVAYWSYKHGKGAQLIAWIWNIFGVLDFVNALTLGALAQTPLLQTEPTTALLAAMPFVLIPAFGVPRSTLLHGYTFWLLGKRRTEKQIQF</sequence>
<dbReference type="EMBL" id="BNJK01000002">
    <property type="protein sequence ID" value="GHO99836.1"/>
    <property type="molecule type" value="Genomic_DNA"/>
</dbReference>
<keyword evidence="1" id="KW-1133">Transmembrane helix</keyword>
<feature type="transmembrane region" description="Helical" evidence="1">
    <location>
        <begin position="68"/>
        <end position="87"/>
    </location>
</feature>
<gene>
    <name evidence="2" type="ORF">KSF_098840</name>
</gene>
<organism evidence="2 3">
    <name type="scientific">Reticulibacter mediterranei</name>
    <dbReference type="NCBI Taxonomy" id="2778369"/>
    <lineage>
        <taxon>Bacteria</taxon>
        <taxon>Bacillati</taxon>
        <taxon>Chloroflexota</taxon>
        <taxon>Ktedonobacteria</taxon>
        <taxon>Ktedonobacterales</taxon>
        <taxon>Reticulibacteraceae</taxon>
        <taxon>Reticulibacter</taxon>
    </lineage>
</organism>
<protein>
    <submittedName>
        <fullName evidence="2">Uncharacterized protein</fullName>
    </submittedName>
</protein>
<dbReference type="AlphaFoldDB" id="A0A8J3IS88"/>